<dbReference type="Proteomes" id="UP001331761">
    <property type="component" value="Unassembled WGS sequence"/>
</dbReference>
<evidence type="ECO:0000313" key="3">
    <source>
        <dbReference type="Proteomes" id="UP001331761"/>
    </source>
</evidence>
<dbReference type="EMBL" id="WIXE01002181">
    <property type="protein sequence ID" value="KAK5985044.1"/>
    <property type="molecule type" value="Genomic_DNA"/>
</dbReference>
<sequence>MRLLLVILALCAVITSSIKIRESKNFLEDNRVPLLKKENSGHGTSQFEYKYVSICVNGTEENLLDIVHAKQCDDKESQVALGRFTNQVNTTGLVLLFCSAILYFGIVGHI</sequence>
<evidence type="ECO:0000313" key="2">
    <source>
        <dbReference type="EMBL" id="KAK5985044.1"/>
    </source>
</evidence>
<evidence type="ECO:0000256" key="1">
    <source>
        <dbReference type="SAM" id="SignalP"/>
    </source>
</evidence>
<keyword evidence="3" id="KW-1185">Reference proteome</keyword>
<dbReference type="AlphaFoldDB" id="A0AAN8FXN3"/>
<reference evidence="2 3" key="1">
    <citation type="submission" date="2019-10" db="EMBL/GenBank/DDBJ databases">
        <title>Assembly and Annotation for the nematode Trichostrongylus colubriformis.</title>
        <authorList>
            <person name="Martin J."/>
        </authorList>
    </citation>
    <scope>NUCLEOTIDE SEQUENCE [LARGE SCALE GENOMIC DNA]</scope>
    <source>
        <strain evidence="2">G859</strain>
        <tissue evidence="2">Whole worm</tissue>
    </source>
</reference>
<accession>A0AAN8FXN3</accession>
<gene>
    <name evidence="2" type="ORF">GCK32_021086</name>
</gene>
<comment type="caution">
    <text evidence="2">The sequence shown here is derived from an EMBL/GenBank/DDBJ whole genome shotgun (WGS) entry which is preliminary data.</text>
</comment>
<name>A0AAN8FXN3_TRICO</name>
<proteinExistence type="predicted"/>
<organism evidence="2 3">
    <name type="scientific">Trichostrongylus colubriformis</name>
    <name type="common">Black scour worm</name>
    <dbReference type="NCBI Taxonomy" id="6319"/>
    <lineage>
        <taxon>Eukaryota</taxon>
        <taxon>Metazoa</taxon>
        <taxon>Ecdysozoa</taxon>
        <taxon>Nematoda</taxon>
        <taxon>Chromadorea</taxon>
        <taxon>Rhabditida</taxon>
        <taxon>Rhabditina</taxon>
        <taxon>Rhabditomorpha</taxon>
        <taxon>Strongyloidea</taxon>
        <taxon>Trichostrongylidae</taxon>
        <taxon>Trichostrongylus</taxon>
    </lineage>
</organism>
<feature type="chain" id="PRO_5042938403" evidence="1">
    <location>
        <begin position="18"/>
        <end position="110"/>
    </location>
</feature>
<keyword evidence="1" id="KW-0732">Signal</keyword>
<feature type="signal peptide" evidence="1">
    <location>
        <begin position="1"/>
        <end position="17"/>
    </location>
</feature>
<protein>
    <submittedName>
        <fullName evidence="2">Phospholipase B</fullName>
    </submittedName>
</protein>